<proteinExistence type="predicted"/>
<sequence>MKKNSALLLVLYLSIAHIQAQVPGKPVKLGEKITISEKVLKDKIRGGWAGQTIGVTFGGPYEFRYNGTFIQDYQPLFWEKGYVRKTMLETPGLYDDLYMDLTFVEVFERLGLDAPVDSFAHAFAYAGYKLWHANQAARYNILNGIKAPESGHWQNNPHADDIDYQIEADYAGLMSPGMPNAASAISNKIGHIMNYGDGWYGGVYMGALYTLAFLNKNVNAIVEQALQVIPAKSSYYQCIADVIRWHKEYPDSWQQTWFELQRKWSSDLSCPDGIFLPFDIDATINSAYVVMALLYGNSDFGKTLEIATRAGQDADCNPSSAGGILGVVLGYDRIPDYWKKGLEGAEDIDFKYTTISLNKVYEIGYKHALENIKRNGGQYADGTVTILTQKPVPVKYEKSFPGLYPVLAKGVIIKGNELSFDFEGNGFVLRGEVKKKNNQSPEYIVHADVFIDGKKTETVHLPTDFTSRKQEIAWKYLLPPGRHHVRVQVLNPDDRYEIQKPGYIVFAGKPAVTADTK</sequence>
<dbReference type="STRING" id="1176587.A8C56_20675"/>
<dbReference type="Gene3D" id="1.10.4080.10">
    <property type="entry name" value="ADP-ribosylation/Crystallin J1"/>
    <property type="match status" value="1"/>
</dbReference>
<accession>A0A1A9I6W3</accession>
<keyword evidence="2" id="KW-0732">Signal</keyword>
<protein>
    <recommendedName>
        <fullName evidence="5">Crystallin</fullName>
    </recommendedName>
</protein>
<dbReference type="EMBL" id="CP015772">
    <property type="protein sequence ID" value="ANH83075.1"/>
    <property type="molecule type" value="Genomic_DNA"/>
</dbReference>
<organism evidence="3 4">
    <name type="scientific">Niabella ginsenosidivorans</name>
    <dbReference type="NCBI Taxonomy" id="1176587"/>
    <lineage>
        <taxon>Bacteria</taxon>
        <taxon>Pseudomonadati</taxon>
        <taxon>Bacteroidota</taxon>
        <taxon>Chitinophagia</taxon>
        <taxon>Chitinophagales</taxon>
        <taxon>Chitinophagaceae</taxon>
        <taxon>Niabella</taxon>
    </lineage>
</organism>
<feature type="chain" id="PRO_5008389978" description="Crystallin" evidence="2">
    <location>
        <begin position="21"/>
        <end position="517"/>
    </location>
</feature>
<dbReference type="AlphaFoldDB" id="A0A1A9I6W3"/>
<evidence type="ECO:0000313" key="4">
    <source>
        <dbReference type="Proteomes" id="UP000077667"/>
    </source>
</evidence>
<evidence type="ECO:0000313" key="3">
    <source>
        <dbReference type="EMBL" id="ANH83075.1"/>
    </source>
</evidence>
<reference evidence="3 4" key="1">
    <citation type="submission" date="2016-05" db="EMBL/GenBank/DDBJ databases">
        <title>Niabella ginsenosidivorans BS26 whole genome sequencing.</title>
        <authorList>
            <person name="Im W.T."/>
            <person name="Siddiqi M.Z."/>
        </authorList>
    </citation>
    <scope>NUCLEOTIDE SEQUENCE [LARGE SCALE GENOMIC DNA]</scope>
    <source>
        <strain evidence="3 4">BS26</strain>
    </source>
</reference>
<evidence type="ECO:0000256" key="1">
    <source>
        <dbReference type="PIRSR" id="PIRSR605502-1"/>
    </source>
</evidence>
<keyword evidence="1" id="KW-0460">Magnesium</keyword>
<dbReference type="Proteomes" id="UP000077667">
    <property type="component" value="Chromosome"/>
</dbReference>
<evidence type="ECO:0000256" key="2">
    <source>
        <dbReference type="SAM" id="SignalP"/>
    </source>
</evidence>
<gene>
    <name evidence="3" type="ORF">A8C56_20675</name>
</gene>
<dbReference type="OrthoDB" id="9761704at2"/>
<dbReference type="InterPro" id="IPR036705">
    <property type="entry name" value="Ribosyl_crysJ1_sf"/>
</dbReference>
<keyword evidence="4" id="KW-1185">Reference proteome</keyword>
<comment type="cofactor">
    <cofactor evidence="1">
        <name>Mg(2+)</name>
        <dbReference type="ChEBI" id="CHEBI:18420"/>
    </cofactor>
    <text evidence="1">Binds 2 magnesium ions per subunit.</text>
</comment>
<feature type="signal peptide" evidence="2">
    <location>
        <begin position="1"/>
        <end position="20"/>
    </location>
</feature>
<evidence type="ECO:0008006" key="5">
    <source>
        <dbReference type="Google" id="ProtNLM"/>
    </source>
</evidence>
<dbReference type="Gene3D" id="2.60.120.260">
    <property type="entry name" value="Galactose-binding domain-like"/>
    <property type="match status" value="1"/>
</dbReference>
<feature type="binding site" evidence="1">
    <location>
        <position position="313"/>
    </location>
    <ligand>
        <name>Mg(2+)</name>
        <dbReference type="ChEBI" id="CHEBI:18420"/>
        <label>1</label>
    </ligand>
</feature>
<dbReference type="Pfam" id="PF03747">
    <property type="entry name" value="ADP_ribosyl_GH"/>
    <property type="match status" value="1"/>
</dbReference>
<feature type="binding site" evidence="1">
    <location>
        <position position="315"/>
    </location>
    <ligand>
        <name>Mg(2+)</name>
        <dbReference type="ChEBI" id="CHEBI:18420"/>
        <label>1</label>
    </ligand>
</feature>
<dbReference type="GO" id="GO:0046872">
    <property type="term" value="F:metal ion binding"/>
    <property type="evidence" value="ECO:0007669"/>
    <property type="project" value="UniProtKB-KW"/>
</dbReference>
<keyword evidence="1" id="KW-0479">Metal-binding</keyword>
<name>A0A1A9I6W3_9BACT</name>
<dbReference type="RefSeq" id="WP_067760313.1">
    <property type="nucleotide sequence ID" value="NZ_CP015772.1"/>
</dbReference>
<dbReference type="KEGG" id="nia:A8C56_20675"/>
<dbReference type="InterPro" id="IPR005502">
    <property type="entry name" value="Ribosyl_crysJ1"/>
</dbReference>
<dbReference type="SUPFAM" id="SSF101478">
    <property type="entry name" value="ADP-ribosylglycohydrolase"/>
    <property type="match status" value="1"/>
</dbReference>